<name>A0A3M9MAX3_9BACT</name>
<keyword evidence="2 4" id="KW-0479">Metal-binding</keyword>
<organism evidence="7 8">
    <name type="scientific">Rufibacter latericius</name>
    <dbReference type="NCBI Taxonomy" id="2487040"/>
    <lineage>
        <taxon>Bacteria</taxon>
        <taxon>Pseudomonadati</taxon>
        <taxon>Bacteroidota</taxon>
        <taxon>Cytophagia</taxon>
        <taxon>Cytophagales</taxon>
        <taxon>Hymenobacteraceae</taxon>
        <taxon>Rufibacter</taxon>
    </lineage>
</organism>
<dbReference type="Gene3D" id="1.10.760.10">
    <property type="entry name" value="Cytochrome c-like domain"/>
    <property type="match status" value="1"/>
</dbReference>
<evidence type="ECO:0000256" key="3">
    <source>
        <dbReference type="ARBA" id="ARBA00023004"/>
    </source>
</evidence>
<dbReference type="PROSITE" id="PS51007">
    <property type="entry name" value="CYTC"/>
    <property type="match status" value="1"/>
</dbReference>
<gene>
    <name evidence="7" type="ORF">EFB08_21655</name>
</gene>
<evidence type="ECO:0000256" key="5">
    <source>
        <dbReference type="SAM" id="SignalP"/>
    </source>
</evidence>
<feature type="chain" id="PRO_5018149750" description="Cytochrome c domain-containing protein" evidence="5">
    <location>
        <begin position="21"/>
        <end position="131"/>
    </location>
</feature>
<dbReference type="GO" id="GO:0046872">
    <property type="term" value="F:metal ion binding"/>
    <property type="evidence" value="ECO:0007669"/>
    <property type="project" value="UniProtKB-KW"/>
</dbReference>
<evidence type="ECO:0000256" key="1">
    <source>
        <dbReference type="ARBA" id="ARBA00022617"/>
    </source>
</evidence>
<sequence length="131" mass="13998">MKRKLHIPLLIFTFSVALFSACKDDKEEEITPNNPNNPQPQQCDTNSVTYSSTISGIISTNCLACHSAAKAEGGMILDTYARVKAVADNGKLIGVITHAPGFKPMPNGGPKLSDCNIAKIKKWVDAGAPNN</sequence>
<dbReference type="InterPro" id="IPR009056">
    <property type="entry name" value="Cyt_c-like_dom"/>
</dbReference>
<reference evidence="7 8" key="1">
    <citation type="submission" date="2018-11" db="EMBL/GenBank/DDBJ databases">
        <title>Rufibacter latericius sp. nov., isolated from water in Baiyang Lake.</title>
        <authorList>
            <person name="Yang Y."/>
        </authorList>
    </citation>
    <scope>NUCLEOTIDE SEQUENCE [LARGE SCALE GENOMIC DNA]</scope>
    <source>
        <strain evidence="7 8">R-22-1c-1</strain>
    </source>
</reference>
<evidence type="ECO:0000256" key="2">
    <source>
        <dbReference type="ARBA" id="ARBA00022723"/>
    </source>
</evidence>
<keyword evidence="3 4" id="KW-0408">Iron</keyword>
<dbReference type="AlphaFoldDB" id="A0A3M9MAX3"/>
<accession>A0A3M9MAX3</accession>
<dbReference type="GO" id="GO:0020037">
    <property type="term" value="F:heme binding"/>
    <property type="evidence" value="ECO:0007669"/>
    <property type="project" value="InterPro"/>
</dbReference>
<proteinExistence type="predicted"/>
<dbReference type="GO" id="GO:0009055">
    <property type="term" value="F:electron transfer activity"/>
    <property type="evidence" value="ECO:0007669"/>
    <property type="project" value="InterPro"/>
</dbReference>
<dbReference type="OrthoDB" id="1524066at2"/>
<evidence type="ECO:0000313" key="7">
    <source>
        <dbReference type="EMBL" id="RNI22701.1"/>
    </source>
</evidence>
<evidence type="ECO:0000259" key="6">
    <source>
        <dbReference type="PROSITE" id="PS51007"/>
    </source>
</evidence>
<dbReference type="InterPro" id="IPR036909">
    <property type="entry name" value="Cyt_c-like_dom_sf"/>
</dbReference>
<evidence type="ECO:0000256" key="4">
    <source>
        <dbReference type="PROSITE-ProRule" id="PRU00433"/>
    </source>
</evidence>
<comment type="caution">
    <text evidence="7">The sequence shown here is derived from an EMBL/GenBank/DDBJ whole genome shotgun (WGS) entry which is preliminary data.</text>
</comment>
<keyword evidence="5" id="KW-0732">Signal</keyword>
<protein>
    <recommendedName>
        <fullName evidence="6">Cytochrome c domain-containing protein</fullName>
    </recommendedName>
</protein>
<evidence type="ECO:0000313" key="8">
    <source>
        <dbReference type="Proteomes" id="UP000272117"/>
    </source>
</evidence>
<dbReference type="Proteomes" id="UP000272117">
    <property type="component" value="Unassembled WGS sequence"/>
</dbReference>
<dbReference type="RefSeq" id="WP_125077831.1">
    <property type="nucleotide sequence ID" value="NZ_RJJD01000021.1"/>
</dbReference>
<dbReference type="SUPFAM" id="SSF46626">
    <property type="entry name" value="Cytochrome c"/>
    <property type="match status" value="1"/>
</dbReference>
<dbReference type="EMBL" id="RJJD01000021">
    <property type="protein sequence ID" value="RNI22701.1"/>
    <property type="molecule type" value="Genomic_DNA"/>
</dbReference>
<feature type="domain" description="Cytochrome c" evidence="6">
    <location>
        <begin position="49"/>
        <end position="128"/>
    </location>
</feature>
<keyword evidence="8" id="KW-1185">Reference proteome</keyword>
<feature type="signal peptide" evidence="5">
    <location>
        <begin position="1"/>
        <end position="20"/>
    </location>
</feature>
<keyword evidence="1 4" id="KW-0349">Heme</keyword>
<dbReference type="PROSITE" id="PS51257">
    <property type="entry name" value="PROKAR_LIPOPROTEIN"/>
    <property type="match status" value="1"/>
</dbReference>